<keyword evidence="2" id="KW-0255">Endonuclease</keyword>
<keyword evidence="4" id="KW-0732">Signal</keyword>
<evidence type="ECO:0000256" key="1">
    <source>
        <dbReference type="ARBA" id="ARBA00022722"/>
    </source>
</evidence>
<gene>
    <name evidence="6" type="primary">POL</name>
    <name evidence="6" type="ORF">T4B_3407</name>
</gene>
<keyword evidence="2" id="KW-0378">Hydrolase</keyword>
<dbReference type="Gene3D" id="3.10.20.370">
    <property type="match status" value="1"/>
</dbReference>
<evidence type="ECO:0000256" key="3">
    <source>
        <dbReference type="ARBA" id="ARBA00022918"/>
    </source>
</evidence>
<keyword evidence="1" id="KW-0540">Nuclease</keyword>
<dbReference type="InterPro" id="IPR043128">
    <property type="entry name" value="Rev_trsase/Diguanyl_cyclase"/>
</dbReference>
<evidence type="ECO:0000256" key="4">
    <source>
        <dbReference type="SAM" id="SignalP"/>
    </source>
</evidence>
<evidence type="ECO:0000313" key="6">
    <source>
        <dbReference type="EMBL" id="KRZ09130.1"/>
    </source>
</evidence>
<dbReference type="InterPro" id="IPR043502">
    <property type="entry name" value="DNA/RNA_pol_sf"/>
</dbReference>
<organism evidence="6 7">
    <name type="scientific">Trichinella pseudospiralis</name>
    <name type="common">Parasitic roundworm</name>
    <dbReference type="NCBI Taxonomy" id="6337"/>
    <lineage>
        <taxon>Eukaryota</taxon>
        <taxon>Metazoa</taxon>
        <taxon>Ecdysozoa</taxon>
        <taxon>Nematoda</taxon>
        <taxon>Enoplea</taxon>
        <taxon>Dorylaimia</taxon>
        <taxon>Trichinellida</taxon>
        <taxon>Trichinellidae</taxon>
        <taxon>Trichinella</taxon>
    </lineage>
</organism>
<dbReference type="Pfam" id="PF17919">
    <property type="entry name" value="RT_RNaseH_2"/>
    <property type="match status" value="1"/>
</dbReference>
<keyword evidence="7" id="KW-1185">Reference proteome</keyword>
<keyword evidence="3" id="KW-0808">Transferase</keyword>
<sequence>MAFCCCWVCNVPLSRAGSFLASTGLLPRSLLNDDKKSPLHELTWNSMKDEKWQWGPRQEGAFTTLKNLLVSTSILGHPDFSRPFVLDVDASDTAIGAMLSQTMENGNQMIIAYISRALTRPEQRYCVTKKDMLALVWAMKQFRPYLYGMVARTTIPCGGSETSENRKKSPARYTALPPLFPNSRFVGNILALKVTEQEYNIYSQSQQRPPLYITRQPIFAPRC</sequence>
<dbReference type="FunFam" id="3.10.20.370:FF:000001">
    <property type="entry name" value="Retrovirus-related Pol polyprotein from transposon 17.6-like protein"/>
    <property type="match status" value="1"/>
</dbReference>
<feature type="domain" description="Reverse transcriptase/retrotransposon-derived protein RNase H-like" evidence="5">
    <location>
        <begin position="54"/>
        <end position="148"/>
    </location>
</feature>
<dbReference type="InterPro" id="IPR041577">
    <property type="entry name" value="RT_RNaseH_2"/>
</dbReference>
<keyword evidence="3" id="KW-0695">RNA-directed DNA polymerase</keyword>
<dbReference type="SUPFAM" id="SSF56672">
    <property type="entry name" value="DNA/RNA polymerases"/>
    <property type="match status" value="1"/>
</dbReference>
<evidence type="ECO:0000313" key="7">
    <source>
        <dbReference type="Proteomes" id="UP000054805"/>
    </source>
</evidence>
<dbReference type="GO" id="GO:0004519">
    <property type="term" value="F:endonuclease activity"/>
    <property type="evidence" value="ECO:0007669"/>
    <property type="project" value="UniProtKB-KW"/>
</dbReference>
<comment type="caution">
    <text evidence="6">The sequence shown here is derived from an EMBL/GenBank/DDBJ whole genome shotgun (WGS) entry which is preliminary data.</text>
</comment>
<dbReference type="GO" id="GO:0003964">
    <property type="term" value="F:RNA-directed DNA polymerase activity"/>
    <property type="evidence" value="ECO:0007669"/>
    <property type="project" value="UniProtKB-KW"/>
</dbReference>
<evidence type="ECO:0000259" key="5">
    <source>
        <dbReference type="Pfam" id="PF17919"/>
    </source>
</evidence>
<dbReference type="Proteomes" id="UP000054805">
    <property type="component" value="Unassembled WGS sequence"/>
</dbReference>
<dbReference type="PANTHER" id="PTHR34072">
    <property type="entry name" value="ENZYMATIC POLYPROTEIN-RELATED"/>
    <property type="match status" value="1"/>
</dbReference>
<keyword evidence="3" id="KW-0548">Nucleotidyltransferase</keyword>
<protein>
    <submittedName>
        <fullName evidence="6">Retrovirus-related Pol polyprotein from transposon</fullName>
    </submittedName>
</protein>
<evidence type="ECO:0000256" key="2">
    <source>
        <dbReference type="ARBA" id="ARBA00022759"/>
    </source>
</evidence>
<dbReference type="AlphaFoldDB" id="A0A0V1HEX9"/>
<dbReference type="EMBL" id="JYDS01000385">
    <property type="protein sequence ID" value="KRZ09130.1"/>
    <property type="molecule type" value="Genomic_DNA"/>
</dbReference>
<accession>A0A0V1HEX9</accession>
<name>A0A0V1HEX9_TRIPS</name>
<dbReference type="Gene3D" id="3.30.70.270">
    <property type="match status" value="1"/>
</dbReference>
<reference evidence="6 7" key="1">
    <citation type="submission" date="2015-01" db="EMBL/GenBank/DDBJ databases">
        <title>Evolution of Trichinella species and genotypes.</title>
        <authorList>
            <person name="Korhonen P.K."/>
            <person name="Edoardo P."/>
            <person name="Giuseppe L.R."/>
            <person name="Gasser R.B."/>
        </authorList>
    </citation>
    <scope>NUCLEOTIDE SEQUENCE [LARGE SCALE GENOMIC DNA]</scope>
    <source>
        <strain evidence="6">ISS588</strain>
    </source>
</reference>
<feature type="chain" id="PRO_5006879102" evidence="4">
    <location>
        <begin position="17"/>
        <end position="223"/>
    </location>
</feature>
<proteinExistence type="predicted"/>
<feature type="signal peptide" evidence="4">
    <location>
        <begin position="1"/>
        <end position="16"/>
    </location>
</feature>